<name>A0A3Q9USU7_9MICO</name>
<dbReference type="Proteomes" id="UP000285317">
    <property type="component" value="Chromosome"/>
</dbReference>
<keyword evidence="2" id="KW-0413">Isomerase</keyword>
<organism evidence="2 3">
    <name type="scientific">Rathayibacter festucae DSM 15932</name>
    <dbReference type="NCBI Taxonomy" id="1328866"/>
    <lineage>
        <taxon>Bacteria</taxon>
        <taxon>Bacillati</taxon>
        <taxon>Actinomycetota</taxon>
        <taxon>Actinomycetes</taxon>
        <taxon>Micrococcales</taxon>
        <taxon>Microbacteriaceae</taxon>
        <taxon>Rathayibacter</taxon>
    </lineage>
</organism>
<dbReference type="EMBL" id="CP028137">
    <property type="protein sequence ID" value="AZZ53313.1"/>
    <property type="molecule type" value="Genomic_DNA"/>
</dbReference>
<dbReference type="SUPFAM" id="SSF109854">
    <property type="entry name" value="DinB/YfiT-like putative metalloenzymes"/>
    <property type="match status" value="1"/>
</dbReference>
<accession>A0A3Q9USU7</accession>
<dbReference type="AlphaFoldDB" id="A0A3Q9USU7"/>
<evidence type="ECO:0000313" key="2">
    <source>
        <dbReference type="EMBL" id="AZZ53313.1"/>
    </source>
</evidence>
<sequence length="205" mass="21327">MRSMDSTAMFAASAGALLRLVERIGDEQWALPGLGVWDVRGLTGHASRAITTVETYLLAEEPAAATVPDALGYYAALAGGRADPAAVARRGVETGALLGERPAEVIAASLRRALALLAQQPSGRLVAIGEHALALDEYLRTRVLELVVHTLDLSRATGLAHEIPPEAVEACSAMAGALAARAGRGEELLLALSGRERLADGFSVV</sequence>
<evidence type="ECO:0000313" key="3">
    <source>
        <dbReference type="Proteomes" id="UP000285317"/>
    </source>
</evidence>
<dbReference type="GO" id="GO:0046872">
    <property type="term" value="F:metal ion binding"/>
    <property type="evidence" value="ECO:0007669"/>
    <property type="project" value="InterPro"/>
</dbReference>
<evidence type="ECO:0000259" key="1">
    <source>
        <dbReference type="Pfam" id="PF11716"/>
    </source>
</evidence>
<keyword evidence="2" id="KW-0670">Pyruvate</keyword>
<dbReference type="InterPro" id="IPR034660">
    <property type="entry name" value="DinB/YfiT-like"/>
</dbReference>
<proteinExistence type="predicted"/>
<dbReference type="KEGG" id="rfs:C1I64_15585"/>
<dbReference type="InterPro" id="IPR024344">
    <property type="entry name" value="MDMPI_metal-binding"/>
</dbReference>
<dbReference type="Gene3D" id="1.20.120.450">
    <property type="entry name" value="dinb family like domain"/>
    <property type="match status" value="1"/>
</dbReference>
<feature type="domain" description="Mycothiol-dependent maleylpyruvate isomerase metal-binding" evidence="1">
    <location>
        <begin position="11"/>
        <end position="153"/>
    </location>
</feature>
<gene>
    <name evidence="2" type="ORF">C1I64_15585</name>
</gene>
<protein>
    <submittedName>
        <fullName evidence="2">Mycothiol maleylpyruvate isomerase</fullName>
    </submittedName>
</protein>
<reference evidence="2 3" key="1">
    <citation type="submission" date="2018-03" db="EMBL/GenBank/DDBJ databases">
        <title>Bacteriophage NCPPB3778 and a type I-E CRISPR drive the evolution of the US Biological Select Agent, Rathayibacter toxicus.</title>
        <authorList>
            <person name="Davis E.W.II."/>
            <person name="Tabima J.F."/>
            <person name="Weisberg A.J."/>
            <person name="Dantas Lopes L."/>
            <person name="Wiseman M.S."/>
            <person name="Wiseman M.S."/>
            <person name="Pupko T."/>
            <person name="Belcher M.S."/>
            <person name="Sechler A.J."/>
            <person name="Tancos M.A."/>
            <person name="Schroeder B.K."/>
            <person name="Murray T.D."/>
            <person name="Luster D.G."/>
            <person name="Schneider W.L."/>
            <person name="Rogers E."/>
            <person name="Andreote F.D."/>
            <person name="Grunwald N.J."/>
            <person name="Putnam M.L."/>
            <person name="Chang J.H."/>
        </authorList>
    </citation>
    <scope>NUCLEOTIDE SEQUENCE [LARGE SCALE GENOMIC DNA]</scope>
    <source>
        <strain evidence="2 3">DSM 15932</strain>
    </source>
</reference>
<dbReference type="Pfam" id="PF11716">
    <property type="entry name" value="MDMPI_N"/>
    <property type="match status" value="1"/>
</dbReference>
<dbReference type="GO" id="GO:0016853">
    <property type="term" value="F:isomerase activity"/>
    <property type="evidence" value="ECO:0007669"/>
    <property type="project" value="UniProtKB-KW"/>
</dbReference>